<comment type="caution">
    <text evidence="8">The sequence shown here is derived from an EMBL/GenBank/DDBJ whole genome shotgun (WGS) entry which is preliminary data.</text>
</comment>
<dbReference type="InterPro" id="IPR024977">
    <property type="entry name" value="Apc4-like_WD40_dom"/>
</dbReference>
<evidence type="ECO:0000256" key="5">
    <source>
        <dbReference type="PROSITE-ProRule" id="PRU00290"/>
    </source>
</evidence>
<dbReference type="PANTHER" id="PTHR10241:SF38">
    <property type="entry name" value="TRANSDUCIN FAMILY PROTEIN _ WD-40 REPEAT FAMILY PROTEIN"/>
    <property type="match status" value="1"/>
</dbReference>
<feature type="compositionally biased region" description="Basic and acidic residues" evidence="6">
    <location>
        <begin position="1038"/>
        <end position="1047"/>
    </location>
</feature>
<dbReference type="SMART" id="SM00320">
    <property type="entry name" value="WD40"/>
    <property type="match status" value="7"/>
</dbReference>
<evidence type="ECO:0000256" key="4">
    <source>
        <dbReference type="ARBA" id="ARBA00022490"/>
    </source>
</evidence>
<accession>A0AAD3Y606</accession>
<evidence type="ECO:0000313" key="8">
    <source>
        <dbReference type="EMBL" id="GMH30553.1"/>
    </source>
</evidence>
<dbReference type="Proteomes" id="UP001279734">
    <property type="component" value="Unassembled WGS sequence"/>
</dbReference>
<dbReference type="PANTHER" id="PTHR10241">
    <property type="entry name" value="LETHAL 2 GIANT LARVAE PROTEIN"/>
    <property type="match status" value="1"/>
</dbReference>
<comment type="similarity">
    <text evidence="2">Belongs to the WD repeat L(2)GL family.</text>
</comment>
<dbReference type="InterPro" id="IPR001680">
    <property type="entry name" value="WD40_rpt"/>
</dbReference>
<dbReference type="GO" id="GO:0045159">
    <property type="term" value="F:myosin II binding"/>
    <property type="evidence" value="ECO:0007669"/>
    <property type="project" value="TreeGrafter"/>
</dbReference>
<dbReference type="CDD" id="cd15873">
    <property type="entry name" value="R-SNARE_STXBP5_6"/>
    <property type="match status" value="1"/>
</dbReference>
<name>A0AAD3Y606_NEPGR</name>
<dbReference type="Pfam" id="PF00957">
    <property type="entry name" value="Synaptobrevin"/>
    <property type="match status" value="1"/>
</dbReference>
<evidence type="ECO:0000256" key="3">
    <source>
        <dbReference type="ARBA" id="ARBA00022483"/>
    </source>
</evidence>
<keyword evidence="4" id="KW-0963">Cytoplasm</keyword>
<dbReference type="InterPro" id="IPR015943">
    <property type="entry name" value="WD40/YVTN_repeat-like_dom_sf"/>
</dbReference>
<dbReference type="GO" id="GO:0019905">
    <property type="term" value="F:syntaxin binding"/>
    <property type="evidence" value="ECO:0007669"/>
    <property type="project" value="TreeGrafter"/>
</dbReference>
<dbReference type="Gene3D" id="2.130.10.10">
    <property type="entry name" value="YVTN repeat-like/Quinoprotein amine dehydrogenase"/>
    <property type="match status" value="3"/>
</dbReference>
<gene>
    <name evidence="8" type="ORF">Nepgr_032396</name>
</gene>
<dbReference type="GO" id="GO:0006893">
    <property type="term" value="P:Golgi to plasma membrane transport"/>
    <property type="evidence" value="ECO:0007669"/>
    <property type="project" value="TreeGrafter"/>
</dbReference>
<keyword evidence="5" id="KW-0175">Coiled coil</keyword>
<comment type="subcellular location">
    <subcellularLocation>
        <location evidence="1">Cytoplasm</location>
    </subcellularLocation>
</comment>
<proteinExistence type="inferred from homology"/>
<dbReference type="GO" id="GO:0006887">
    <property type="term" value="P:exocytosis"/>
    <property type="evidence" value="ECO:0007669"/>
    <property type="project" value="UniProtKB-KW"/>
</dbReference>
<evidence type="ECO:0000313" key="9">
    <source>
        <dbReference type="Proteomes" id="UP001279734"/>
    </source>
</evidence>
<dbReference type="InterPro" id="IPR036322">
    <property type="entry name" value="WD40_repeat_dom_sf"/>
</dbReference>
<dbReference type="GO" id="GO:0005737">
    <property type="term" value="C:cytoplasm"/>
    <property type="evidence" value="ECO:0007669"/>
    <property type="project" value="UniProtKB-SubCell"/>
</dbReference>
<protein>
    <recommendedName>
        <fullName evidence="7">V-SNARE coiled-coil homology domain-containing protein</fullName>
    </recommendedName>
</protein>
<evidence type="ECO:0000256" key="6">
    <source>
        <dbReference type="SAM" id="MobiDB-lite"/>
    </source>
</evidence>
<dbReference type="Gene3D" id="1.20.5.110">
    <property type="match status" value="1"/>
</dbReference>
<dbReference type="GO" id="GO:0005886">
    <property type="term" value="C:plasma membrane"/>
    <property type="evidence" value="ECO:0007669"/>
    <property type="project" value="TreeGrafter"/>
</dbReference>
<sequence length="1086" mass="119297">MFAKLFHKLPHSPKHKDPKRSEKCNQLNPRVILHYGIPSTASLITYDPIQRLLAIATLDGRIKVIGGDNIEGLLISPKQLPFKKLEFLQNQGFLASVSNENDVQVWDLQDRCIASTFQWQSNITTFLVFQGTNYMYLGDECGSVSILSYDAEEKKIFQLPYHILAESVSKAAGGLLLNHQSVVAVLPQPCSYGNRLLFAYGNGIIVLWDVSKDQLVLIRDEASEDEQADKEISSLCWASSDGSLLAVGYIDGDIILWNLTSNALTKDQRAEKSAGDFVELQLSTSNKRLPVIVLHWSPSRLNRDHGGQLFVYGGDEMGSAEVLTILDLDWSLGKEALKNVARVDLTLQGSFADMILLQNSDPMDGAQTTSLLILTSPGQLQFYDYSCILGLISQQEEPSPFPVQYSSVLPTTEPSLTAGRLCPVYADTKSSIALAEMAEAAKLQSTSSANDKSSKWPLSGGVPCHVALSGNISIERLYIAGYQDGSVRVWDATYPVLSPLFTLGPEVKGIAIVGATASVSALEFASRTLTIAVGSESGLVRLYMLTGSCNETGLHVVTESKKEVHILNQGNGPHCFAAFSLCTSPVSTLKFSTLGDKLALGFNNGQVAMLDISSLSVLFLSETHSGPNSPVISFALGNFLDICGLNISLEQCESDTIEPPKQLAVVLRRDSHIAFLNATKGSLIISCSLQPKELTAISMYILESTKIVLETEAYEGKHYHLLSAKDDVKSVSPQVRAPHEGSPAELLLDMPTKDAKCGQITVDWLVLICCTDVLLVFPLKSLIQGDSSSIHEVNLVKTCCWTSTFKKEEKELGLVVFYQTGLIEIRSLPNLEVLGEYSLMSVLRWNFKSNMDKTMSSTDNGQIALVNGCEFAIMSLLASENDFRIPQSLPCLHDEVLAAAMDNDINFFPNKQKNKETVPWILSGLVKGFRTNKEASETHEADDSSLERVYSRSSKQPSAVATNIGEAVELSIDDIEIDEPVHVSPLPYQGENENKEKKTEREILFEGATSESKPRQRTVEEIKAKYRKAGDASAAASHARDKLVERGEKLERISERSEELRSGAESFASLAQELARRMENRKWWQL</sequence>
<feature type="region of interest" description="Disordered" evidence="6">
    <location>
        <begin position="933"/>
        <end position="957"/>
    </location>
</feature>
<feature type="compositionally biased region" description="Basic and acidic residues" evidence="6">
    <location>
        <begin position="933"/>
        <end position="950"/>
    </location>
</feature>
<dbReference type="PROSITE" id="PS50892">
    <property type="entry name" value="V_SNARE"/>
    <property type="match status" value="1"/>
</dbReference>
<evidence type="ECO:0000259" key="7">
    <source>
        <dbReference type="PROSITE" id="PS50892"/>
    </source>
</evidence>
<feature type="compositionally biased region" description="Basic residues" evidence="6">
    <location>
        <begin position="1"/>
        <end position="18"/>
    </location>
</feature>
<feature type="domain" description="V-SNARE coiled-coil homology" evidence="7">
    <location>
        <begin position="1021"/>
        <end position="1085"/>
    </location>
</feature>
<keyword evidence="3" id="KW-0268">Exocytosis</keyword>
<dbReference type="GO" id="GO:0005096">
    <property type="term" value="F:GTPase activator activity"/>
    <property type="evidence" value="ECO:0007669"/>
    <property type="project" value="TreeGrafter"/>
</dbReference>
<reference evidence="8" key="1">
    <citation type="submission" date="2023-05" db="EMBL/GenBank/DDBJ databases">
        <title>Nepenthes gracilis genome sequencing.</title>
        <authorList>
            <person name="Fukushima K."/>
        </authorList>
    </citation>
    <scope>NUCLEOTIDE SEQUENCE</scope>
    <source>
        <strain evidence="8">SING2019-196</strain>
    </source>
</reference>
<feature type="region of interest" description="Disordered" evidence="6">
    <location>
        <begin position="1028"/>
        <end position="1047"/>
    </location>
</feature>
<dbReference type="SUPFAM" id="SSF58038">
    <property type="entry name" value="SNARE fusion complex"/>
    <property type="match status" value="1"/>
</dbReference>
<dbReference type="Pfam" id="PF12894">
    <property type="entry name" value="ANAPC4_WD40"/>
    <property type="match status" value="1"/>
</dbReference>
<feature type="region of interest" description="Disordered" evidence="6">
    <location>
        <begin position="1"/>
        <end position="23"/>
    </location>
</feature>
<dbReference type="AlphaFoldDB" id="A0AAD3Y606"/>
<organism evidence="8 9">
    <name type="scientific">Nepenthes gracilis</name>
    <name type="common">Slender pitcher plant</name>
    <dbReference type="NCBI Taxonomy" id="150966"/>
    <lineage>
        <taxon>Eukaryota</taxon>
        <taxon>Viridiplantae</taxon>
        <taxon>Streptophyta</taxon>
        <taxon>Embryophyta</taxon>
        <taxon>Tracheophyta</taxon>
        <taxon>Spermatophyta</taxon>
        <taxon>Magnoliopsida</taxon>
        <taxon>eudicotyledons</taxon>
        <taxon>Gunneridae</taxon>
        <taxon>Pentapetalae</taxon>
        <taxon>Caryophyllales</taxon>
        <taxon>Nepenthaceae</taxon>
        <taxon>Nepenthes</taxon>
    </lineage>
</organism>
<evidence type="ECO:0000256" key="2">
    <source>
        <dbReference type="ARBA" id="ARBA00008070"/>
    </source>
</evidence>
<dbReference type="SUPFAM" id="SSF50978">
    <property type="entry name" value="WD40 repeat-like"/>
    <property type="match status" value="1"/>
</dbReference>
<evidence type="ECO:0000256" key="1">
    <source>
        <dbReference type="ARBA" id="ARBA00004496"/>
    </source>
</evidence>
<dbReference type="InterPro" id="IPR042855">
    <property type="entry name" value="V_SNARE_CC"/>
</dbReference>
<keyword evidence="9" id="KW-1185">Reference proteome</keyword>
<dbReference type="EMBL" id="BSYO01000038">
    <property type="protein sequence ID" value="GMH30553.1"/>
    <property type="molecule type" value="Genomic_DNA"/>
</dbReference>